<comment type="subcellular location">
    <subcellularLocation>
        <location evidence="1">Cell membrane</location>
        <topology evidence="1">Peripheral membrane protein</topology>
        <orientation evidence="1">Cytoplasmic side</orientation>
    </subcellularLocation>
</comment>
<dbReference type="FunFam" id="3.40.50.300:FF:000695">
    <property type="entry name" value="Flagellar biosynthesis regulator FlhF"/>
    <property type="match status" value="1"/>
</dbReference>
<dbReference type="GO" id="GO:0005886">
    <property type="term" value="C:plasma membrane"/>
    <property type="evidence" value="ECO:0007669"/>
    <property type="project" value="UniProtKB-SubCell"/>
</dbReference>
<dbReference type="InterPro" id="IPR047040">
    <property type="entry name" value="FlhF__GTPase_dom"/>
</dbReference>
<keyword evidence="9" id="KW-0342">GTP-binding</keyword>
<evidence type="ECO:0000256" key="1">
    <source>
        <dbReference type="ARBA" id="ARBA00004413"/>
    </source>
</evidence>
<feature type="domain" description="SRP54-type proteins GTP-binding" evidence="15">
    <location>
        <begin position="198"/>
        <end position="393"/>
    </location>
</feature>
<evidence type="ECO:0000256" key="8">
    <source>
        <dbReference type="ARBA" id="ARBA00022927"/>
    </source>
</evidence>
<evidence type="ECO:0000256" key="6">
    <source>
        <dbReference type="ARBA" id="ARBA00022741"/>
    </source>
</evidence>
<organism evidence="16">
    <name type="scientific">Leptospirillum ferriphilum</name>
    <dbReference type="NCBI Taxonomy" id="178606"/>
    <lineage>
        <taxon>Bacteria</taxon>
        <taxon>Pseudomonadati</taxon>
        <taxon>Nitrospirota</taxon>
        <taxon>Nitrospiria</taxon>
        <taxon>Nitrospirales</taxon>
        <taxon>Nitrospiraceae</taxon>
        <taxon>Leptospirillum</taxon>
    </lineage>
</organism>
<evidence type="ECO:0000313" key="16">
    <source>
        <dbReference type="EMBL" id="HFT93070.1"/>
    </source>
</evidence>
<dbReference type="GO" id="GO:0015031">
    <property type="term" value="P:protein transport"/>
    <property type="evidence" value="ECO:0007669"/>
    <property type="project" value="UniProtKB-KW"/>
</dbReference>
<dbReference type="PANTHER" id="PTHR43134">
    <property type="entry name" value="SIGNAL RECOGNITION PARTICLE RECEPTOR SUBUNIT ALPHA"/>
    <property type="match status" value="1"/>
</dbReference>
<dbReference type="SMART" id="SM00382">
    <property type="entry name" value="AAA"/>
    <property type="match status" value="1"/>
</dbReference>
<evidence type="ECO:0000256" key="2">
    <source>
        <dbReference type="ARBA" id="ARBA00008531"/>
    </source>
</evidence>
<dbReference type="EMBL" id="DTMM01000082">
    <property type="protein sequence ID" value="HFT93070.1"/>
    <property type="molecule type" value="Genomic_DNA"/>
</dbReference>
<gene>
    <name evidence="16" type="ORF">ENX03_03830</name>
</gene>
<protein>
    <recommendedName>
        <fullName evidence="3">Flagellar biosynthesis protein FlhF</fullName>
    </recommendedName>
    <alternativeName>
        <fullName evidence="13">Flagella-associated GTP-binding protein</fullName>
    </alternativeName>
</protein>
<comment type="caution">
    <text evidence="16">The sequence shown here is derived from an EMBL/GenBank/DDBJ whole genome shotgun (WGS) entry which is preliminary data.</text>
</comment>
<dbReference type="Gene3D" id="1.20.120.1380">
    <property type="entry name" value="Flagellar FlhF biosynthesis protein, N domain"/>
    <property type="match status" value="1"/>
</dbReference>
<comment type="function">
    <text evidence="12">Necessary for flagellar biosynthesis. May be involved in translocation of the flagellum.</text>
</comment>
<keyword evidence="6" id="KW-0547">Nucleotide-binding</keyword>
<dbReference type="GO" id="GO:0003924">
    <property type="term" value="F:GTPase activity"/>
    <property type="evidence" value="ECO:0007669"/>
    <property type="project" value="InterPro"/>
</dbReference>
<dbReference type="InterPro" id="IPR000897">
    <property type="entry name" value="SRP54_GTPase_dom"/>
</dbReference>
<evidence type="ECO:0000256" key="12">
    <source>
        <dbReference type="ARBA" id="ARBA00025337"/>
    </source>
</evidence>
<keyword evidence="4" id="KW-0813">Transport</keyword>
<evidence type="ECO:0000256" key="13">
    <source>
        <dbReference type="ARBA" id="ARBA00030866"/>
    </source>
</evidence>
<keyword evidence="8" id="KW-0653">Protein transport</keyword>
<dbReference type="Pfam" id="PF00448">
    <property type="entry name" value="SRP54"/>
    <property type="match status" value="1"/>
</dbReference>
<dbReference type="SUPFAM" id="SSF52540">
    <property type="entry name" value="P-loop containing nucleoside triphosphate hydrolases"/>
    <property type="match status" value="1"/>
</dbReference>
<evidence type="ECO:0000259" key="14">
    <source>
        <dbReference type="SMART" id="SM00382"/>
    </source>
</evidence>
<evidence type="ECO:0000256" key="11">
    <source>
        <dbReference type="ARBA" id="ARBA00023225"/>
    </source>
</evidence>
<evidence type="ECO:0000259" key="15">
    <source>
        <dbReference type="SMART" id="SM00962"/>
    </source>
</evidence>
<dbReference type="PANTHER" id="PTHR43134:SF3">
    <property type="entry name" value="FLAGELLAR BIOSYNTHESIS PROTEIN FLHF"/>
    <property type="match status" value="1"/>
</dbReference>
<keyword evidence="7" id="KW-1005">Bacterial flagellum biogenesis</keyword>
<keyword evidence="5" id="KW-1003">Cell membrane</keyword>
<dbReference type="GO" id="GO:0005047">
    <property type="term" value="F:signal recognition particle binding"/>
    <property type="evidence" value="ECO:0007669"/>
    <property type="project" value="TreeGrafter"/>
</dbReference>
<dbReference type="GO" id="GO:0006614">
    <property type="term" value="P:SRP-dependent cotranslational protein targeting to membrane"/>
    <property type="evidence" value="ECO:0007669"/>
    <property type="project" value="InterPro"/>
</dbReference>
<dbReference type="CDD" id="cd17873">
    <property type="entry name" value="FlhF"/>
    <property type="match status" value="1"/>
</dbReference>
<dbReference type="GO" id="GO:0005525">
    <property type="term" value="F:GTP binding"/>
    <property type="evidence" value="ECO:0007669"/>
    <property type="project" value="UniProtKB-KW"/>
</dbReference>
<evidence type="ECO:0000256" key="10">
    <source>
        <dbReference type="ARBA" id="ARBA00023136"/>
    </source>
</evidence>
<feature type="domain" description="AAA+ ATPase" evidence="14">
    <location>
        <begin position="197"/>
        <end position="347"/>
    </location>
</feature>
<evidence type="ECO:0000256" key="7">
    <source>
        <dbReference type="ARBA" id="ARBA00022795"/>
    </source>
</evidence>
<dbReference type="SMART" id="SM00962">
    <property type="entry name" value="SRP54"/>
    <property type="match status" value="1"/>
</dbReference>
<dbReference type="InterPro" id="IPR003593">
    <property type="entry name" value="AAA+_ATPase"/>
</dbReference>
<keyword evidence="10" id="KW-0472">Membrane</keyword>
<evidence type="ECO:0000256" key="9">
    <source>
        <dbReference type="ARBA" id="ARBA00023134"/>
    </source>
</evidence>
<reference evidence="16" key="1">
    <citation type="journal article" date="2020" name="mSystems">
        <title>Genome- and Community-Level Interaction Insights into Carbon Utilization and Element Cycling Functions of Hydrothermarchaeota in Hydrothermal Sediment.</title>
        <authorList>
            <person name="Zhou Z."/>
            <person name="Liu Y."/>
            <person name="Xu W."/>
            <person name="Pan J."/>
            <person name="Luo Z.H."/>
            <person name="Li M."/>
        </authorList>
    </citation>
    <scope>NUCLEOTIDE SEQUENCE [LARGE SCALE GENOMIC DNA]</scope>
    <source>
        <strain evidence="16">SpSt-902</strain>
    </source>
</reference>
<accession>A0A7C3QRJ6</accession>
<dbReference type="InterPro" id="IPR027417">
    <property type="entry name" value="P-loop_NTPase"/>
</dbReference>
<comment type="similarity">
    <text evidence="2">Belongs to the GTP-binding SRP family.</text>
</comment>
<proteinExistence type="inferred from homology"/>
<evidence type="ECO:0000256" key="5">
    <source>
        <dbReference type="ARBA" id="ARBA00022475"/>
    </source>
</evidence>
<sequence>MVIRTFEGEDMNDVLRKVKKALGTDAVILGSQTRKPSGGAGERVVVTAGLPGVDPPWLSAGESRSEPSGPIHPETRKLREEVASLRETVLKFEKDWGPKTRETVMELVRTVESIAGGNASSGETLSVPGEMDVASALLERAGVTGEVQDDLLKGLRTVSYSPSEFQDPERTGSLLQYLMSRQIRVGGSFLDRSGNRGPLVCILAGPTGVGKTTTVAKLAAGFTLQHGKKVRLVNLDTYRIGALEQLRIYGDLMGLPVDVANTPARLLELLDPRKVSPGEVVLVDTAGMSSRETDRLKPFVDIVSREDHLEVTVSLVVAAPAKTADLQDALERFMPLSPRSLILTKLDETGCLGSVYPFLAHSPVPVAYVTTGQRVPDDIEVAHAGKLSQWMMGGFR</sequence>
<dbReference type="GO" id="GO:0044781">
    <property type="term" value="P:bacterial-type flagellum organization"/>
    <property type="evidence" value="ECO:0007669"/>
    <property type="project" value="UniProtKB-KW"/>
</dbReference>
<name>A0A7C3QRJ6_9BACT</name>
<dbReference type="AlphaFoldDB" id="A0A7C3QRJ6"/>
<keyword evidence="11" id="KW-1006">Bacterial flagellum protein export</keyword>
<dbReference type="Gene3D" id="3.40.50.300">
    <property type="entry name" value="P-loop containing nucleotide triphosphate hydrolases"/>
    <property type="match status" value="1"/>
</dbReference>
<evidence type="ECO:0000256" key="4">
    <source>
        <dbReference type="ARBA" id="ARBA00022448"/>
    </source>
</evidence>
<evidence type="ECO:0000256" key="3">
    <source>
        <dbReference type="ARBA" id="ARBA00014919"/>
    </source>
</evidence>